<sequence>MIALAVAGGAVLVAVVVALALTVGGGGGGAPGSTTTGGDTIPEATVSPVGLGNDPGRDDLAEGCFRGDMGACDDLYLAAGLGSVYEAYGDTCAGRQPAGTGVLCTEAFPG</sequence>
<gene>
    <name evidence="2" type="ORF">ABQ292_09650</name>
</gene>
<evidence type="ECO:0000313" key="3">
    <source>
        <dbReference type="Proteomes" id="UP001560045"/>
    </source>
</evidence>
<dbReference type="EMBL" id="JBFNXQ010000023">
    <property type="protein sequence ID" value="MEX5718626.1"/>
    <property type="molecule type" value="Genomic_DNA"/>
</dbReference>
<comment type="caution">
    <text evidence="2">The sequence shown here is derived from an EMBL/GenBank/DDBJ whole genome shotgun (WGS) entry which is preliminary data.</text>
</comment>
<keyword evidence="3" id="KW-1185">Reference proteome</keyword>
<feature type="region of interest" description="Disordered" evidence="1">
    <location>
        <begin position="27"/>
        <end position="55"/>
    </location>
</feature>
<name>A0ABV3XG07_9ACTN</name>
<organism evidence="2 3">
    <name type="scientific">Geodermatophilus maliterrae</name>
    <dbReference type="NCBI Taxonomy" id="3162531"/>
    <lineage>
        <taxon>Bacteria</taxon>
        <taxon>Bacillati</taxon>
        <taxon>Actinomycetota</taxon>
        <taxon>Actinomycetes</taxon>
        <taxon>Geodermatophilales</taxon>
        <taxon>Geodermatophilaceae</taxon>
        <taxon>Geodermatophilus</taxon>
    </lineage>
</organism>
<dbReference type="RefSeq" id="WP_369205667.1">
    <property type="nucleotide sequence ID" value="NZ_JBFNXQ010000023.1"/>
</dbReference>
<proteinExistence type="predicted"/>
<dbReference type="Proteomes" id="UP001560045">
    <property type="component" value="Unassembled WGS sequence"/>
</dbReference>
<evidence type="ECO:0000313" key="2">
    <source>
        <dbReference type="EMBL" id="MEX5718626.1"/>
    </source>
</evidence>
<reference evidence="2 3" key="1">
    <citation type="submission" date="2024-06" db="EMBL/GenBank/DDBJ databases">
        <title>Draft genome sequence of Geodermatophilus badlandi, a novel member of the Geodermatophilaceae isolated from badland sedimentary rocks in the Red desert, Wyoming, USA.</title>
        <authorList>
            <person name="Ben Tekaya S."/>
            <person name="Nouioui I."/>
            <person name="Flores G.M."/>
            <person name="Shaal M.N."/>
            <person name="Bredoire F."/>
            <person name="Basile F."/>
            <person name="Van Diepen L."/>
            <person name="Ward N.L."/>
        </authorList>
    </citation>
    <scope>NUCLEOTIDE SEQUENCE [LARGE SCALE GENOMIC DNA]</scope>
    <source>
        <strain evidence="2 3">WL48A</strain>
    </source>
</reference>
<accession>A0ABV3XG07</accession>
<evidence type="ECO:0000256" key="1">
    <source>
        <dbReference type="SAM" id="MobiDB-lite"/>
    </source>
</evidence>
<protein>
    <submittedName>
        <fullName evidence="2">Uncharacterized protein</fullName>
    </submittedName>
</protein>